<organism evidence="2">
    <name type="scientific">Cladocopium goreaui</name>
    <dbReference type="NCBI Taxonomy" id="2562237"/>
    <lineage>
        <taxon>Eukaryota</taxon>
        <taxon>Sar</taxon>
        <taxon>Alveolata</taxon>
        <taxon>Dinophyceae</taxon>
        <taxon>Suessiales</taxon>
        <taxon>Symbiodiniaceae</taxon>
        <taxon>Cladocopium</taxon>
    </lineage>
</organism>
<reference evidence="3 4" key="2">
    <citation type="submission" date="2024-05" db="EMBL/GenBank/DDBJ databases">
        <authorList>
            <person name="Chen Y."/>
            <person name="Shah S."/>
            <person name="Dougan E. K."/>
            <person name="Thang M."/>
            <person name="Chan C."/>
        </authorList>
    </citation>
    <scope>NUCLEOTIDE SEQUENCE [LARGE SCALE GENOMIC DNA]</scope>
</reference>
<accession>A0A9P1CT50</accession>
<dbReference type="AlphaFoldDB" id="A0A9P1CT50"/>
<reference evidence="2" key="1">
    <citation type="submission" date="2022-10" db="EMBL/GenBank/DDBJ databases">
        <authorList>
            <person name="Chen Y."/>
            <person name="Dougan E. K."/>
            <person name="Chan C."/>
            <person name="Rhodes N."/>
            <person name="Thang M."/>
        </authorList>
    </citation>
    <scope>NUCLEOTIDE SEQUENCE</scope>
</reference>
<evidence type="ECO:0000313" key="2">
    <source>
        <dbReference type="EMBL" id="CAI3995846.1"/>
    </source>
</evidence>
<keyword evidence="4" id="KW-1185">Reference proteome</keyword>
<feature type="coiled-coil region" evidence="1">
    <location>
        <begin position="205"/>
        <end position="232"/>
    </location>
</feature>
<gene>
    <name evidence="2" type="ORF">C1SCF055_LOCUS22371</name>
</gene>
<proteinExistence type="predicted"/>
<dbReference type="EMBL" id="CAMXCT010002123">
    <property type="protein sequence ID" value="CAI3995846.1"/>
    <property type="molecule type" value="Genomic_DNA"/>
</dbReference>
<evidence type="ECO:0000313" key="4">
    <source>
        <dbReference type="Proteomes" id="UP001152797"/>
    </source>
</evidence>
<comment type="caution">
    <text evidence="2">The sequence shown here is derived from an EMBL/GenBank/DDBJ whole genome shotgun (WGS) entry which is preliminary data.</text>
</comment>
<keyword evidence="1" id="KW-0175">Coiled coil</keyword>
<dbReference type="EMBL" id="CAMXCT030002123">
    <property type="protein sequence ID" value="CAL4783158.1"/>
    <property type="molecule type" value="Genomic_DNA"/>
</dbReference>
<dbReference type="EMBL" id="CAMXCT020002123">
    <property type="protein sequence ID" value="CAL1149221.1"/>
    <property type="molecule type" value="Genomic_DNA"/>
</dbReference>
<protein>
    <submittedName>
        <fullName evidence="2">Uncharacterized protein</fullName>
    </submittedName>
</protein>
<dbReference type="Proteomes" id="UP001152797">
    <property type="component" value="Unassembled WGS sequence"/>
</dbReference>
<evidence type="ECO:0000313" key="3">
    <source>
        <dbReference type="EMBL" id="CAL4783158.1"/>
    </source>
</evidence>
<name>A0A9P1CT50_9DINO</name>
<evidence type="ECO:0000256" key="1">
    <source>
        <dbReference type="SAM" id="Coils"/>
    </source>
</evidence>
<sequence length="261" mass="29375">MDHATAEKAEKALFELEELKLRLAAGRCNDERSVDATTSCTAALPLGLRAPEKPVDAASLELLRRRVLELETALQLATLRAAPESGQAHTPDPALLQRISAAVPSGSTGTAKQPPGPAIFSYLTEKLDESLEDRRRFFERYLVVRELALARSQKESTLPLLADASRSLRDGRAPPSQVLAELEKAWLPSDKALLEARVWRARGRHQRLFMELRQKELQAEELLRRCELSRQLDAPRMELLHLLGAPKWRWRQARQTAESPR</sequence>